<evidence type="ECO:0000256" key="5">
    <source>
        <dbReference type="ARBA" id="ARBA00023285"/>
    </source>
</evidence>
<sequence>MTTPAMIDDRTRDALAAQVETDFPAACDFLAQLVRIPTDNPPGDCAAHALKAAALLRELGLEVEEYPVPEAVTRAAGMISSTNLIVRQRFGDGGPCIALNAHGDVVPPGRGWTQDPYGAAIVEDPQHGPVMLGRGVAVSKSDFATYTYALLALKNLAASGAALKGSIELHFTYDEEVGGDIGPRRLLEQGLSKPDLALGAGFAYAVTTAHNGCLHLEVTVHGKQGHAAMPQSGVDALAAATTILQALYASRDELATRHSHTHGIDHPTLNVGLIEGGINTNVVPDLVRFRIDRRMIPEEAPHAVETELRQLIESTAGAIPGIRIELRRLLLALPLVKLPGADRLCESLQRHGGYFLGTAVVEHGVPLYTDARHYTAAGIPTVLYGAGPRTLGEANGHAADECLRLNDLKAATQTVACALAEWLLD</sequence>
<dbReference type="InterPro" id="IPR050072">
    <property type="entry name" value="Peptidase_M20A"/>
</dbReference>
<dbReference type="Gene3D" id="3.30.70.360">
    <property type="match status" value="1"/>
</dbReference>
<evidence type="ECO:0000313" key="8">
    <source>
        <dbReference type="Proteomes" id="UP001254608"/>
    </source>
</evidence>
<organism evidence="7 8">
    <name type="scientific">Banduia mediterranea</name>
    <dbReference type="NCBI Taxonomy" id="3075609"/>
    <lineage>
        <taxon>Bacteria</taxon>
        <taxon>Pseudomonadati</taxon>
        <taxon>Pseudomonadota</taxon>
        <taxon>Gammaproteobacteria</taxon>
        <taxon>Nevskiales</taxon>
        <taxon>Algiphilaceae</taxon>
        <taxon>Banduia</taxon>
    </lineage>
</organism>
<name>A0ABU2WKG3_9GAMM</name>
<evidence type="ECO:0000256" key="1">
    <source>
        <dbReference type="ARBA" id="ARBA00001947"/>
    </source>
</evidence>
<dbReference type="Pfam" id="PF07687">
    <property type="entry name" value="M20_dimer"/>
    <property type="match status" value="1"/>
</dbReference>
<dbReference type="PROSITE" id="PS00758">
    <property type="entry name" value="ARGE_DAPE_CPG2_1"/>
    <property type="match status" value="1"/>
</dbReference>
<evidence type="ECO:0000313" key="7">
    <source>
        <dbReference type="EMBL" id="MDT0498104.1"/>
    </source>
</evidence>
<evidence type="ECO:0000256" key="2">
    <source>
        <dbReference type="ARBA" id="ARBA00022723"/>
    </source>
</evidence>
<gene>
    <name evidence="7" type="ORF">RM530_12120</name>
</gene>
<dbReference type="PANTHER" id="PTHR43808">
    <property type="entry name" value="ACETYLORNITHINE DEACETYLASE"/>
    <property type="match status" value="1"/>
</dbReference>
<evidence type="ECO:0000259" key="6">
    <source>
        <dbReference type="Pfam" id="PF07687"/>
    </source>
</evidence>
<feature type="domain" description="Peptidase M20 dimerisation" evidence="6">
    <location>
        <begin position="208"/>
        <end position="316"/>
    </location>
</feature>
<evidence type="ECO:0000256" key="3">
    <source>
        <dbReference type="ARBA" id="ARBA00022801"/>
    </source>
</evidence>
<dbReference type="SUPFAM" id="SSF53187">
    <property type="entry name" value="Zn-dependent exopeptidases"/>
    <property type="match status" value="1"/>
</dbReference>
<keyword evidence="4" id="KW-0862">Zinc</keyword>
<dbReference type="Proteomes" id="UP001254608">
    <property type="component" value="Unassembled WGS sequence"/>
</dbReference>
<dbReference type="InterPro" id="IPR002933">
    <property type="entry name" value="Peptidase_M20"/>
</dbReference>
<keyword evidence="5" id="KW-0170">Cobalt</keyword>
<dbReference type="EMBL" id="JAVRIC010000017">
    <property type="protein sequence ID" value="MDT0498104.1"/>
    <property type="molecule type" value="Genomic_DNA"/>
</dbReference>
<evidence type="ECO:0000256" key="4">
    <source>
        <dbReference type="ARBA" id="ARBA00022833"/>
    </source>
</evidence>
<dbReference type="Pfam" id="PF01546">
    <property type="entry name" value="Peptidase_M20"/>
    <property type="match status" value="1"/>
</dbReference>
<keyword evidence="3" id="KW-0378">Hydrolase</keyword>
<dbReference type="InterPro" id="IPR036264">
    <property type="entry name" value="Bact_exopeptidase_dim_dom"/>
</dbReference>
<accession>A0ABU2WKG3</accession>
<proteinExistence type="predicted"/>
<comment type="caution">
    <text evidence="7">The sequence shown here is derived from an EMBL/GenBank/DDBJ whole genome shotgun (WGS) entry which is preliminary data.</text>
</comment>
<dbReference type="RefSeq" id="WP_311365496.1">
    <property type="nucleotide sequence ID" value="NZ_JAVRIC010000017.1"/>
</dbReference>
<dbReference type="InterPro" id="IPR001261">
    <property type="entry name" value="ArgE/DapE_CS"/>
</dbReference>
<reference evidence="7 8" key="1">
    <citation type="submission" date="2023-09" db="EMBL/GenBank/DDBJ databases">
        <authorList>
            <person name="Rey-Velasco X."/>
        </authorList>
    </citation>
    <scope>NUCLEOTIDE SEQUENCE [LARGE SCALE GENOMIC DNA]</scope>
    <source>
        <strain evidence="7 8">W345</strain>
    </source>
</reference>
<dbReference type="PANTHER" id="PTHR43808:SF31">
    <property type="entry name" value="N-ACETYL-L-CITRULLINE DEACETYLASE"/>
    <property type="match status" value="1"/>
</dbReference>
<dbReference type="Gene3D" id="3.40.630.10">
    <property type="entry name" value="Zn peptidases"/>
    <property type="match status" value="2"/>
</dbReference>
<keyword evidence="8" id="KW-1185">Reference proteome</keyword>
<protein>
    <submittedName>
        <fullName evidence="7">M20/M25/M40 family metallo-hydrolase</fullName>
    </submittedName>
</protein>
<comment type="cofactor">
    <cofactor evidence="1">
        <name>Zn(2+)</name>
        <dbReference type="ChEBI" id="CHEBI:29105"/>
    </cofactor>
</comment>
<keyword evidence="2" id="KW-0479">Metal-binding</keyword>
<dbReference type="SUPFAM" id="SSF55031">
    <property type="entry name" value="Bacterial exopeptidase dimerisation domain"/>
    <property type="match status" value="1"/>
</dbReference>
<dbReference type="InterPro" id="IPR011650">
    <property type="entry name" value="Peptidase_M20_dimer"/>
</dbReference>